<feature type="transmembrane region" description="Helical" evidence="3">
    <location>
        <begin position="644"/>
        <end position="669"/>
    </location>
</feature>
<feature type="repeat" description="PPR" evidence="2">
    <location>
        <begin position="371"/>
        <end position="405"/>
    </location>
</feature>
<dbReference type="NCBIfam" id="TIGR00756">
    <property type="entry name" value="PPR"/>
    <property type="match status" value="4"/>
</dbReference>
<organism evidence="4 5">
    <name type="scientific">Dendrobium catenatum</name>
    <dbReference type="NCBI Taxonomy" id="906689"/>
    <lineage>
        <taxon>Eukaryota</taxon>
        <taxon>Viridiplantae</taxon>
        <taxon>Streptophyta</taxon>
        <taxon>Embryophyta</taxon>
        <taxon>Tracheophyta</taxon>
        <taxon>Spermatophyta</taxon>
        <taxon>Magnoliopsida</taxon>
        <taxon>Liliopsida</taxon>
        <taxon>Asparagales</taxon>
        <taxon>Orchidaceae</taxon>
        <taxon>Epidendroideae</taxon>
        <taxon>Malaxideae</taxon>
        <taxon>Dendrobiinae</taxon>
        <taxon>Dendrobium</taxon>
    </lineage>
</organism>
<dbReference type="PANTHER" id="PTHR47926">
    <property type="entry name" value="PENTATRICOPEPTIDE REPEAT-CONTAINING PROTEIN"/>
    <property type="match status" value="1"/>
</dbReference>
<dbReference type="InterPro" id="IPR046848">
    <property type="entry name" value="E_motif"/>
</dbReference>
<evidence type="ECO:0000313" key="4">
    <source>
        <dbReference type="EMBL" id="PKU81855.1"/>
    </source>
</evidence>
<feature type="repeat" description="PPR" evidence="2">
    <location>
        <begin position="75"/>
        <end position="109"/>
    </location>
</feature>
<keyword evidence="3" id="KW-0472">Membrane</keyword>
<dbReference type="GO" id="GO:0003723">
    <property type="term" value="F:RNA binding"/>
    <property type="evidence" value="ECO:0007669"/>
    <property type="project" value="InterPro"/>
</dbReference>
<keyword evidence="3" id="KW-0812">Transmembrane</keyword>
<keyword evidence="1" id="KW-0677">Repeat</keyword>
<dbReference type="PROSITE" id="PS51375">
    <property type="entry name" value="PPR"/>
    <property type="match status" value="4"/>
</dbReference>
<dbReference type="Pfam" id="PF20431">
    <property type="entry name" value="E_motif"/>
    <property type="match status" value="1"/>
</dbReference>
<protein>
    <submittedName>
        <fullName evidence="4">Pentatricopeptide repeat-containing protein</fullName>
    </submittedName>
</protein>
<dbReference type="EMBL" id="KZ502211">
    <property type="protein sequence ID" value="PKU81855.1"/>
    <property type="molecule type" value="Genomic_DNA"/>
</dbReference>
<name>A0A2I0X1R0_9ASPA</name>
<evidence type="ECO:0000256" key="1">
    <source>
        <dbReference type="ARBA" id="ARBA00022737"/>
    </source>
</evidence>
<dbReference type="InterPro" id="IPR011990">
    <property type="entry name" value="TPR-like_helical_dom_sf"/>
</dbReference>
<accession>A0A2I0X1R0</accession>
<dbReference type="GO" id="GO:0009451">
    <property type="term" value="P:RNA modification"/>
    <property type="evidence" value="ECO:0007669"/>
    <property type="project" value="InterPro"/>
</dbReference>
<dbReference type="Pfam" id="PF13041">
    <property type="entry name" value="PPR_2"/>
    <property type="match status" value="2"/>
</dbReference>
<dbReference type="Proteomes" id="UP000233837">
    <property type="component" value="Unassembled WGS sequence"/>
</dbReference>
<keyword evidence="5" id="KW-1185">Reference proteome</keyword>
<gene>
    <name evidence="4" type="primary">PCMP-E27</name>
    <name evidence="4" type="ORF">MA16_Dca003871</name>
</gene>
<dbReference type="InterPro" id="IPR046960">
    <property type="entry name" value="PPR_At4g14850-like_plant"/>
</dbReference>
<reference evidence="4 5" key="2">
    <citation type="journal article" date="2017" name="Nature">
        <title>The Apostasia genome and the evolution of orchids.</title>
        <authorList>
            <person name="Zhang G.Q."/>
            <person name="Liu K.W."/>
            <person name="Li Z."/>
            <person name="Lohaus R."/>
            <person name="Hsiao Y.Y."/>
            <person name="Niu S.C."/>
            <person name="Wang J.Y."/>
            <person name="Lin Y.C."/>
            <person name="Xu Q."/>
            <person name="Chen L.J."/>
            <person name="Yoshida K."/>
            <person name="Fujiwara S."/>
            <person name="Wang Z.W."/>
            <person name="Zhang Y.Q."/>
            <person name="Mitsuda N."/>
            <person name="Wang M."/>
            <person name="Liu G.H."/>
            <person name="Pecoraro L."/>
            <person name="Huang H.X."/>
            <person name="Xiao X.J."/>
            <person name="Lin M."/>
            <person name="Wu X.Y."/>
            <person name="Wu W.L."/>
            <person name="Chen Y.Y."/>
            <person name="Chang S.B."/>
            <person name="Sakamoto S."/>
            <person name="Ohme-Takagi M."/>
            <person name="Yagi M."/>
            <person name="Zeng S.J."/>
            <person name="Shen C.Y."/>
            <person name="Yeh C.M."/>
            <person name="Luo Y.B."/>
            <person name="Tsai W.C."/>
            <person name="Van de Peer Y."/>
            <person name="Liu Z.J."/>
        </authorList>
    </citation>
    <scope>NUCLEOTIDE SEQUENCE [LARGE SCALE GENOMIC DNA]</scope>
    <source>
        <tissue evidence="4">The whole plant</tissue>
    </source>
</reference>
<dbReference type="Pfam" id="PF01535">
    <property type="entry name" value="PPR"/>
    <property type="match status" value="4"/>
</dbReference>
<feature type="repeat" description="PPR" evidence="2">
    <location>
        <begin position="176"/>
        <end position="210"/>
    </location>
</feature>
<dbReference type="PANTHER" id="PTHR47926:SF371">
    <property type="entry name" value="TETRATRICOPEPTIDE REPEAT-LIKE SUPERFAMILY PROTEIN"/>
    <property type="match status" value="1"/>
</dbReference>
<dbReference type="AlphaFoldDB" id="A0A2I0X1R0"/>
<evidence type="ECO:0000256" key="2">
    <source>
        <dbReference type="PROSITE-ProRule" id="PRU00708"/>
    </source>
</evidence>
<evidence type="ECO:0000256" key="3">
    <source>
        <dbReference type="SAM" id="Phobius"/>
    </source>
</evidence>
<dbReference type="FunFam" id="1.25.40.10:FF:000090">
    <property type="entry name" value="Pentatricopeptide repeat-containing protein, chloroplastic"/>
    <property type="match status" value="1"/>
</dbReference>
<feature type="repeat" description="PPR" evidence="2">
    <location>
        <begin position="269"/>
        <end position="304"/>
    </location>
</feature>
<feature type="transmembrane region" description="Helical" evidence="3">
    <location>
        <begin position="609"/>
        <end position="632"/>
    </location>
</feature>
<dbReference type="SUPFAM" id="SSF48452">
    <property type="entry name" value="TPR-like"/>
    <property type="match status" value="1"/>
</dbReference>
<dbReference type="InterPro" id="IPR002885">
    <property type="entry name" value="PPR_rpt"/>
</dbReference>
<proteinExistence type="predicted"/>
<reference evidence="4 5" key="1">
    <citation type="journal article" date="2016" name="Sci. Rep.">
        <title>The Dendrobium catenatum Lindl. genome sequence provides insights into polysaccharide synthase, floral development and adaptive evolution.</title>
        <authorList>
            <person name="Zhang G.Q."/>
            <person name="Xu Q."/>
            <person name="Bian C."/>
            <person name="Tsai W.C."/>
            <person name="Yeh C.M."/>
            <person name="Liu K.W."/>
            <person name="Yoshida K."/>
            <person name="Zhang L.S."/>
            <person name="Chang S.B."/>
            <person name="Chen F."/>
            <person name="Shi Y."/>
            <person name="Su Y.Y."/>
            <person name="Zhang Y.Q."/>
            <person name="Chen L.J."/>
            <person name="Yin Y."/>
            <person name="Lin M."/>
            <person name="Huang H."/>
            <person name="Deng H."/>
            <person name="Wang Z.W."/>
            <person name="Zhu S.L."/>
            <person name="Zhao X."/>
            <person name="Deng C."/>
            <person name="Niu S.C."/>
            <person name="Huang J."/>
            <person name="Wang M."/>
            <person name="Liu G.H."/>
            <person name="Yang H.J."/>
            <person name="Xiao X.J."/>
            <person name="Hsiao Y.Y."/>
            <person name="Wu W.L."/>
            <person name="Chen Y.Y."/>
            <person name="Mitsuda N."/>
            <person name="Ohme-Takagi M."/>
            <person name="Luo Y.B."/>
            <person name="Van de Peer Y."/>
            <person name="Liu Z.J."/>
        </authorList>
    </citation>
    <scope>NUCLEOTIDE SEQUENCE [LARGE SCALE GENOMIC DNA]</scope>
    <source>
        <tissue evidence="4">The whole plant</tissue>
    </source>
</reference>
<dbReference type="Gene3D" id="1.25.40.10">
    <property type="entry name" value="Tetratricopeptide repeat domain"/>
    <property type="match status" value="5"/>
</dbReference>
<keyword evidence="3" id="KW-1133">Transmembrane helix</keyword>
<sequence>MLPSLKHQYGVVEERLFCLLHKCRLIDQLFQIQCQVIIHGLLQNRQLAPKAAIAYFETGNLASARQLFDQILQPGTVLWNVMLKGYTEAGLHKETLRLFSQMKKRDVRPNLFTFPFVIKSCSMIPALMVVDQVHSFALKNGLKSNLFVGTALIDMYASKLDAGLAYKIFEDLPERNIVVWTAIIKAYIANGDMRNAFQLFNQLEEHDVILWDIMISAYIELGDMATAKGLFSRMPIRDVKSWNTILLGYAIWADIGACERFFAIMPDRNVFSWNGLIRGYARHGKFSDVLNVFRRMLISTNIKPNDAMLMVVLSSCAKLGALNWGRWIHLYSENNGFRGNVYIGNGLIDMYAKCGCIHSAINVFTIMEKRDVITWNSMINGLAMHGMGLEALELFDHMLEATEEPDGITFVGVLSACVHMGLVERGFECFKSMKQIYSIDPWIEHYGCMMDLLGRAGLLYEAIGFVMEMPMEPDDVIWSAFLGACRAWNHVYLAEVAMSRLVRLVPEDVSNYVVLSNIYGNAGRWKDFGRLHKVLRTMGVGKLPGCSLVEVNMEVVEFCSSDAKHARSKDIYEILESLMDVSRVVIVESELDELCEVNFVKSGREGGHYFHFGIFISLTTISLLLESLIVWQKNSTLYFKSSKILIFTLLGIIVIFIFIIVINFVGAWLSC</sequence>
<evidence type="ECO:0000313" key="5">
    <source>
        <dbReference type="Proteomes" id="UP000233837"/>
    </source>
</evidence>